<feature type="domain" description="PPIase FKBP-type" evidence="7">
    <location>
        <begin position="20"/>
        <end position="115"/>
    </location>
</feature>
<protein>
    <recommendedName>
        <fullName evidence="6">peptidylprolyl isomerase</fullName>
        <ecNumber evidence="6">5.2.1.8</ecNumber>
    </recommendedName>
</protein>
<gene>
    <name evidence="8" type="ORF">BDV34DRAFT_66821</name>
</gene>
<evidence type="ECO:0000256" key="1">
    <source>
        <dbReference type="ARBA" id="ARBA00000971"/>
    </source>
</evidence>
<evidence type="ECO:0000256" key="6">
    <source>
        <dbReference type="PROSITE-ProRule" id="PRU00277"/>
    </source>
</evidence>
<dbReference type="Proteomes" id="UP000326532">
    <property type="component" value="Unassembled WGS sequence"/>
</dbReference>
<dbReference type="PANTHER" id="PTHR10516:SF443">
    <property type="entry name" value="FK506-BINDING PROTEIN 59-RELATED"/>
    <property type="match status" value="1"/>
</dbReference>
<dbReference type="VEuPathDB" id="FungiDB:BDV34DRAFT_66821"/>
<reference evidence="8 9" key="1">
    <citation type="submission" date="2019-04" db="EMBL/GenBank/DDBJ databases">
        <title>Fungal friends and foes A comparative genomics study of 23 Aspergillus species from section Flavi.</title>
        <authorList>
            <consortium name="DOE Joint Genome Institute"/>
            <person name="Kjaerbolling I."/>
            <person name="Vesth T.C."/>
            <person name="Frisvad J.C."/>
            <person name="Nybo J.L."/>
            <person name="Theobald S."/>
            <person name="Kildgaard S."/>
            <person name="Petersen T.I."/>
            <person name="Kuo A."/>
            <person name="Sato A."/>
            <person name="Lyhne E.K."/>
            <person name="Kogle M.E."/>
            <person name="Wiebenga A."/>
            <person name="Kun R.S."/>
            <person name="Lubbers R.J."/>
            <person name="Makela M.R."/>
            <person name="Barry K."/>
            <person name="Chovatia M."/>
            <person name="Clum A."/>
            <person name="Daum C."/>
            <person name="Haridas S."/>
            <person name="He G."/>
            <person name="LaButti K."/>
            <person name="Lipzen A."/>
            <person name="Mondo S."/>
            <person name="Pangilinan J."/>
            <person name="Riley R."/>
            <person name="Salamov A."/>
            <person name="Simmons B.A."/>
            <person name="Magnuson J.K."/>
            <person name="Henrissat B."/>
            <person name="Mortensen U.H."/>
            <person name="Larsen T.O."/>
            <person name="De vries R.P."/>
            <person name="Grigoriev I.V."/>
            <person name="Machida M."/>
            <person name="Baker S.E."/>
            <person name="Andersen M.R."/>
        </authorList>
    </citation>
    <scope>NUCLEOTIDE SEQUENCE [LARGE SCALE GENOMIC DNA]</scope>
    <source>
        <strain evidence="8 9">CBS 117618</strain>
    </source>
</reference>
<evidence type="ECO:0000259" key="7">
    <source>
        <dbReference type="PROSITE" id="PS50059"/>
    </source>
</evidence>
<organism evidence="8 9">
    <name type="scientific">Aspergillus parasiticus</name>
    <dbReference type="NCBI Taxonomy" id="5067"/>
    <lineage>
        <taxon>Eukaryota</taxon>
        <taxon>Fungi</taxon>
        <taxon>Dikarya</taxon>
        <taxon>Ascomycota</taxon>
        <taxon>Pezizomycotina</taxon>
        <taxon>Eurotiomycetes</taxon>
        <taxon>Eurotiomycetidae</taxon>
        <taxon>Eurotiales</taxon>
        <taxon>Aspergillaceae</taxon>
        <taxon>Aspergillus</taxon>
        <taxon>Aspergillus subgen. Circumdati</taxon>
    </lineage>
</organism>
<dbReference type="EC" id="5.2.1.8" evidence="6"/>
<comment type="function">
    <text evidence="2">PPIases accelerate the folding of proteins. It catalyzes the cis-trans isomerization of proline imidic peptide bonds in oligopeptides.</text>
</comment>
<dbReference type="EMBL" id="ML734956">
    <property type="protein sequence ID" value="KAB8207531.1"/>
    <property type="molecule type" value="Genomic_DNA"/>
</dbReference>
<dbReference type="GO" id="GO:0003755">
    <property type="term" value="F:peptidyl-prolyl cis-trans isomerase activity"/>
    <property type="evidence" value="ECO:0007669"/>
    <property type="project" value="UniProtKB-KW"/>
</dbReference>
<evidence type="ECO:0000256" key="3">
    <source>
        <dbReference type="ARBA" id="ARBA00023110"/>
    </source>
</evidence>
<keyword evidence="4 6" id="KW-0413">Isomerase</keyword>
<evidence type="ECO:0000313" key="8">
    <source>
        <dbReference type="EMBL" id="KAB8207531.1"/>
    </source>
</evidence>
<evidence type="ECO:0000256" key="4">
    <source>
        <dbReference type="ARBA" id="ARBA00023235"/>
    </source>
</evidence>
<evidence type="ECO:0000256" key="5">
    <source>
        <dbReference type="ARBA" id="ARBA00038106"/>
    </source>
</evidence>
<dbReference type="PROSITE" id="PS50059">
    <property type="entry name" value="FKBP_PPIASE"/>
    <property type="match status" value="1"/>
</dbReference>
<dbReference type="Gene3D" id="3.10.50.40">
    <property type="match status" value="1"/>
</dbReference>
<dbReference type="OMA" id="EQFDASW"/>
<dbReference type="PANTHER" id="PTHR10516">
    <property type="entry name" value="PEPTIDYL-PROLYL CIS-TRANS ISOMERASE"/>
    <property type="match status" value="1"/>
</dbReference>
<proteinExistence type="inferred from homology"/>
<keyword evidence="3 6" id="KW-0697">Rotamase</keyword>
<dbReference type="InterPro" id="IPR046357">
    <property type="entry name" value="PPIase_dom_sf"/>
</dbReference>
<dbReference type="GO" id="GO:0005737">
    <property type="term" value="C:cytoplasm"/>
    <property type="evidence" value="ECO:0007669"/>
    <property type="project" value="TreeGrafter"/>
</dbReference>
<keyword evidence="9" id="KW-1185">Reference proteome</keyword>
<dbReference type="SUPFAM" id="SSF54534">
    <property type="entry name" value="FKBP-like"/>
    <property type="match status" value="1"/>
</dbReference>
<dbReference type="Pfam" id="PF00254">
    <property type="entry name" value="FKBP_C"/>
    <property type="match status" value="1"/>
</dbReference>
<evidence type="ECO:0000313" key="9">
    <source>
        <dbReference type="Proteomes" id="UP000326532"/>
    </source>
</evidence>
<comment type="catalytic activity">
    <reaction evidence="1 6">
        <text>[protein]-peptidylproline (omega=180) = [protein]-peptidylproline (omega=0)</text>
        <dbReference type="Rhea" id="RHEA:16237"/>
        <dbReference type="Rhea" id="RHEA-COMP:10747"/>
        <dbReference type="Rhea" id="RHEA-COMP:10748"/>
        <dbReference type="ChEBI" id="CHEBI:83833"/>
        <dbReference type="ChEBI" id="CHEBI:83834"/>
        <dbReference type="EC" id="5.2.1.8"/>
    </reaction>
</comment>
<evidence type="ECO:0000256" key="2">
    <source>
        <dbReference type="ARBA" id="ARBA00002388"/>
    </source>
</evidence>
<comment type="similarity">
    <text evidence="5">Belongs to the FKBP-type PPIase family. FKBP1 subfamily.</text>
</comment>
<dbReference type="InterPro" id="IPR050689">
    <property type="entry name" value="FKBP-type_PPIase"/>
</dbReference>
<dbReference type="FunFam" id="3.10.50.40:FF:000025">
    <property type="entry name" value="Peptidylprolyl isomerase"/>
    <property type="match status" value="1"/>
</dbReference>
<dbReference type="InterPro" id="IPR001179">
    <property type="entry name" value="PPIase_FKBP_dom"/>
</dbReference>
<dbReference type="AlphaFoldDB" id="A0A5N6DQV7"/>
<sequence>MGVTKETLAPGDGVNFPKVKDNVAMHYTGWLYDPSKPGNKGEKFDSSYDRGQSLKTPIGVGRVIRGWEEGVPQMSLGEKALLTITGDYAYGAKGFPGLIPPNATLLFEVQLVAINNKEFSTAQPSA</sequence>
<name>A0A5N6DQV7_ASPPA</name>
<accession>A0A5N6DQV7</accession>